<dbReference type="SUPFAM" id="SSF52540">
    <property type="entry name" value="P-loop containing nucleoside triphosphate hydrolases"/>
    <property type="match status" value="1"/>
</dbReference>
<dbReference type="SUPFAM" id="SSF46894">
    <property type="entry name" value="C-terminal effector domain of the bipartite response regulators"/>
    <property type="match status" value="1"/>
</dbReference>
<dbReference type="GO" id="GO:0003677">
    <property type="term" value="F:DNA binding"/>
    <property type="evidence" value="ECO:0007669"/>
    <property type="project" value="UniProtKB-KW"/>
</dbReference>
<reference evidence="5" key="1">
    <citation type="submission" date="2018-01" db="EMBL/GenBank/DDBJ databases">
        <authorList>
            <person name="Clerissi C."/>
        </authorList>
    </citation>
    <scope>NUCLEOTIDE SEQUENCE</scope>
    <source>
        <strain evidence="5">Cupriavidus taiwanensis STM 8556</strain>
    </source>
</reference>
<keyword evidence="2" id="KW-0238">DNA-binding</keyword>
<dbReference type="RefSeq" id="WP_116332334.1">
    <property type="nucleotide sequence ID" value="NZ_LT992560.1"/>
</dbReference>
<dbReference type="EMBL" id="OFTH01000038">
    <property type="protein sequence ID" value="SOZ69108.1"/>
    <property type="molecule type" value="Genomic_DNA"/>
</dbReference>
<dbReference type="InterPro" id="IPR000792">
    <property type="entry name" value="Tscrpt_reg_LuxR_C"/>
</dbReference>
<dbReference type="InterPro" id="IPR027417">
    <property type="entry name" value="P-loop_NTPase"/>
</dbReference>
<feature type="domain" description="HTH luxR-type" evidence="4">
    <location>
        <begin position="832"/>
        <end position="897"/>
    </location>
</feature>
<gene>
    <name evidence="5" type="ORF">CBM2613_B130007</name>
</gene>
<dbReference type="Pfam" id="PF00196">
    <property type="entry name" value="GerE"/>
    <property type="match status" value="1"/>
</dbReference>
<dbReference type="InterPro" id="IPR059106">
    <property type="entry name" value="WHD_MalT"/>
</dbReference>
<dbReference type="Pfam" id="PF17874">
    <property type="entry name" value="TPR_MalT"/>
    <property type="match status" value="1"/>
</dbReference>
<dbReference type="Gene3D" id="1.10.10.10">
    <property type="entry name" value="Winged helix-like DNA-binding domain superfamily/Winged helix DNA-binding domain"/>
    <property type="match status" value="1"/>
</dbReference>
<dbReference type="Pfam" id="PF13191">
    <property type="entry name" value="AAA_16"/>
    <property type="match status" value="1"/>
</dbReference>
<organism evidence="5">
    <name type="scientific">Cupriavidus taiwanensis</name>
    <dbReference type="NCBI Taxonomy" id="164546"/>
    <lineage>
        <taxon>Bacteria</taxon>
        <taxon>Pseudomonadati</taxon>
        <taxon>Pseudomonadota</taxon>
        <taxon>Betaproteobacteria</taxon>
        <taxon>Burkholderiales</taxon>
        <taxon>Burkholderiaceae</taxon>
        <taxon>Cupriavidus</taxon>
    </lineage>
</organism>
<dbReference type="PROSITE" id="PS50043">
    <property type="entry name" value="HTH_LUXR_2"/>
    <property type="match status" value="1"/>
</dbReference>
<dbReference type="CDD" id="cd06170">
    <property type="entry name" value="LuxR_C_like"/>
    <property type="match status" value="1"/>
</dbReference>
<evidence type="ECO:0000259" key="4">
    <source>
        <dbReference type="PROSITE" id="PS50043"/>
    </source>
</evidence>
<dbReference type="PANTHER" id="PTHR43214:SF41">
    <property type="entry name" value="NITRATE_NITRITE RESPONSE REGULATOR PROTEIN NARP"/>
    <property type="match status" value="1"/>
</dbReference>
<evidence type="ECO:0000256" key="2">
    <source>
        <dbReference type="ARBA" id="ARBA00023125"/>
    </source>
</evidence>
<dbReference type="InterPro" id="IPR041617">
    <property type="entry name" value="TPR_MalT"/>
</dbReference>
<protein>
    <submittedName>
        <fullName evidence="5">ATP-dependent transcriptional regulator</fullName>
    </submittedName>
</protein>
<dbReference type="InterPro" id="IPR041664">
    <property type="entry name" value="AAA_16"/>
</dbReference>
<dbReference type="SMART" id="SM00421">
    <property type="entry name" value="HTH_LUXR"/>
    <property type="match status" value="1"/>
</dbReference>
<dbReference type="Proteomes" id="UP000256952">
    <property type="component" value="Chromosome CBM2613_b"/>
</dbReference>
<accession>A0A375E740</accession>
<dbReference type="Pfam" id="PF25873">
    <property type="entry name" value="WHD_MalT"/>
    <property type="match status" value="1"/>
</dbReference>
<evidence type="ECO:0000256" key="3">
    <source>
        <dbReference type="ARBA" id="ARBA00023163"/>
    </source>
</evidence>
<dbReference type="PANTHER" id="PTHR43214">
    <property type="entry name" value="TWO-COMPONENT RESPONSE REGULATOR"/>
    <property type="match status" value="1"/>
</dbReference>
<dbReference type="AlphaFoldDB" id="A0A375E740"/>
<dbReference type="Gene3D" id="1.25.40.10">
    <property type="entry name" value="Tetratricopeptide repeat domain"/>
    <property type="match status" value="1"/>
</dbReference>
<dbReference type="InterPro" id="IPR036388">
    <property type="entry name" value="WH-like_DNA-bd_sf"/>
</dbReference>
<evidence type="ECO:0000256" key="1">
    <source>
        <dbReference type="ARBA" id="ARBA00023015"/>
    </source>
</evidence>
<dbReference type="InterPro" id="IPR016032">
    <property type="entry name" value="Sig_transdc_resp-reg_C-effctor"/>
</dbReference>
<name>A0A375E740_9BURK</name>
<evidence type="ECO:0000313" key="5">
    <source>
        <dbReference type="EMBL" id="SOZ69108.1"/>
    </source>
</evidence>
<keyword evidence="3" id="KW-0804">Transcription</keyword>
<sequence>MAHHPFPLAARVLPPRARSREIQRERLLAQLEAMRQCKLVLLSAGAGSGKTTLLGQWRHALVKARARVAWLTLAPEDRDFRSFCAALCGALQGAGIAGDWDGRALALARMPTAEATRALVDALAGIPGHLWLMIDQFHHAQEGEVIALVRTLADPQLQHLSLVIASRTAVPLPVSRLRAADELFEAGPAELWFDPHETRALLQLRLGARVPLDTVSRVQEASAGWPAGVQLLAGMMRGATAAAGMDGAGGAPADPALRAYFEEEIFAEVDPAVLGFMRQLSLLDSFCDGLAAHVSGADQTAVRLDALAARHLVTVATVHGEHGDRSWYRFPPMLGRCLRDSACRAGVNQAAVHRRAADWYARRGMLSEGLWHAMACDDFTLVAALCARHGQRLPSVTLLREFRLWAARLPAQRVAAHPCVLMLAAWASIMTVRPDEAERWLALLQTRQERVEVPAALITLARAAICVQRDDAAQAWDLLQRIPGGALPQPDHEAIHAGLRVRCLAALGRHDPARPAYDGPLRTIGTPGRPQELSFLAAATAACALLLQGNALEAETVGGPALARAEAAFGRRSIAACACAAVMAEVHYERNQLDAARQVLADRRGLLQASSPELVLRAARCHARLLARQGHASAALSALRMAQAAFTRDGFARGHASMLAEQCHLAMHAGDLRHAALLLDALQALASAHTGAGPRDAGIRALAVLSEARLALATRQPQQALTLLDQLRTVATAWRREQWVVIADLLQARALADLGRAAEGAAALRLALASGMRLGLLRTVLDEHPGIGAMLAQLEDCADSASDVYLAQLRAALDTPAGVPASPATPAPPLPTCANVPGLTPREQDIVTLLDQAMSNKRIALALNISIVTVKWNLRQIFDKLGVSSRYEAIVAARALAEQAAARPAC</sequence>
<dbReference type="InterPro" id="IPR011990">
    <property type="entry name" value="TPR-like_helical_dom_sf"/>
</dbReference>
<comment type="caution">
    <text evidence="5">The sequence shown here is derived from an EMBL/GenBank/DDBJ whole genome shotgun (WGS) entry which is preliminary data.</text>
</comment>
<proteinExistence type="predicted"/>
<dbReference type="InterPro" id="IPR039420">
    <property type="entry name" value="WalR-like"/>
</dbReference>
<dbReference type="GO" id="GO:0006355">
    <property type="term" value="P:regulation of DNA-templated transcription"/>
    <property type="evidence" value="ECO:0007669"/>
    <property type="project" value="InterPro"/>
</dbReference>
<keyword evidence="1" id="KW-0805">Transcription regulation</keyword>